<dbReference type="RefSeq" id="WP_154743381.1">
    <property type="nucleotide sequence ID" value="NZ_JBHSTG010000051.1"/>
</dbReference>
<evidence type="ECO:0000256" key="4">
    <source>
        <dbReference type="ARBA" id="ARBA00022452"/>
    </source>
</evidence>
<dbReference type="PANTHER" id="PTHR30026">
    <property type="entry name" value="OUTER MEMBRANE PROTEIN TOLC"/>
    <property type="match status" value="1"/>
</dbReference>
<dbReference type="GO" id="GO:0015288">
    <property type="term" value="F:porin activity"/>
    <property type="evidence" value="ECO:0007669"/>
    <property type="project" value="TreeGrafter"/>
</dbReference>
<keyword evidence="11" id="KW-1185">Reference proteome</keyword>
<keyword evidence="8" id="KW-0175">Coiled coil</keyword>
<dbReference type="InterPro" id="IPR003423">
    <property type="entry name" value="OMP_efflux"/>
</dbReference>
<dbReference type="GO" id="GO:0015562">
    <property type="term" value="F:efflux transmembrane transporter activity"/>
    <property type="evidence" value="ECO:0007669"/>
    <property type="project" value="InterPro"/>
</dbReference>
<evidence type="ECO:0000256" key="2">
    <source>
        <dbReference type="ARBA" id="ARBA00007613"/>
    </source>
</evidence>
<gene>
    <name evidence="10" type="ORF">GIR22_11140</name>
</gene>
<comment type="caution">
    <text evidence="10">The sequence shown here is derived from an EMBL/GenBank/DDBJ whole genome shotgun (WGS) entry which is preliminary data.</text>
</comment>
<organism evidence="10 11">
    <name type="scientific">Pseudomonas karstica</name>
    <dbReference type="NCBI Taxonomy" id="1055468"/>
    <lineage>
        <taxon>Bacteria</taxon>
        <taxon>Pseudomonadati</taxon>
        <taxon>Pseudomonadota</taxon>
        <taxon>Gammaproteobacteria</taxon>
        <taxon>Pseudomonadales</taxon>
        <taxon>Pseudomonadaceae</taxon>
        <taxon>Pseudomonas</taxon>
    </lineage>
</organism>
<sequence length="450" mass="49875">MHLHLFKAIPLVFAASFVHAQTLPQAMQQALDVHPEIQAGVNSRLSADYQLRAAQGGYLPRVDALAGYGRAGVDNSTTRALGGSNHWDTLNRGESSLRLQQMIFDGFATSSEVGRQQATVNSRAYSLLGTSERTALTVAQVYLEVLTRREFVRLAEDNLRNHERIYDQIKLRTQRGVGSGADLDQAEARLAQARNNLITEQTNLADAQTNYLSAVGQMPDQLERPPSFMAMLPADLNEARRQMLDNSPILRSAESDIVAAEKQYEAAKSSFYPRFDAELGTNADNNVGGEPSHSNGWEAMVRMRFNLFAGGSNKADLQSKSYQSNQALDIRNNALRQLNEELGLAWNALNNANAQVPIAQQYVDHSTSVRTAYQKQFSLGERTLLDLLDSENEMFTASRRLEEIKNIQLFTQYRIKATMGELLKSQGVVAPMASVVQNDVKPQVQLPGMN</sequence>
<feature type="coiled-coil region" evidence="8">
    <location>
        <begin position="152"/>
        <end position="210"/>
    </location>
</feature>
<evidence type="ECO:0000256" key="3">
    <source>
        <dbReference type="ARBA" id="ARBA00022448"/>
    </source>
</evidence>
<evidence type="ECO:0000256" key="5">
    <source>
        <dbReference type="ARBA" id="ARBA00022692"/>
    </source>
</evidence>
<evidence type="ECO:0000313" key="11">
    <source>
        <dbReference type="Proteomes" id="UP000431485"/>
    </source>
</evidence>
<comment type="subcellular location">
    <subcellularLocation>
        <location evidence="1">Cell outer membrane</location>
    </subcellularLocation>
</comment>
<dbReference type="PANTHER" id="PTHR30026:SF22">
    <property type="entry name" value="OUTER MEMBRANE EFFLUX PROTEIN"/>
    <property type="match status" value="1"/>
</dbReference>
<dbReference type="AlphaFoldDB" id="A0A7X2UYP0"/>
<dbReference type="OrthoDB" id="9814637at2"/>
<evidence type="ECO:0000256" key="7">
    <source>
        <dbReference type="ARBA" id="ARBA00023237"/>
    </source>
</evidence>
<dbReference type="GO" id="GO:0009279">
    <property type="term" value="C:cell outer membrane"/>
    <property type="evidence" value="ECO:0007669"/>
    <property type="project" value="UniProtKB-SubCell"/>
</dbReference>
<keyword evidence="7" id="KW-0998">Cell outer membrane</keyword>
<dbReference type="GO" id="GO:1990281">
    <property type="term" value="C:efflux pump complex"/>
    <property type="evidence" value="ECO:0007669"/>
    <property type="project" value="TreeGrafter"/>
</dbReference>
<evidence type="ECO:0000256" key="1">
    <source>
        <dbReference type="ARBA" id="ARBA00004442"/>
    </source>
</evidence>
<keyword evidence="4" id="KW-1134">Transmembrane beta strand</keyword>
<evidence type="ECO:0000256" key="8">
    <source>
        <dbReference type="SAM" id="Coils"/>
    </source>
</evidence>
<evidence type="ECO:0000313" key="10">
    <source>
        <dbReference type="EMBL" id="MTD19678.1"/>
    </source>
</evidence>
<accession>A0A7X2UYP0</accession>
<name>A0A7X2UYP0_9PSED</name>
<dbReference type="Proteomes" id="UP000431485">
    <property type="component" value="Unassembled WGS sequence"/>
</dbReference>
<reference evidence="10 11" key="1">
    <citation type="submission" date="2019-11" db="EMBL/GenBank/DDBJ databases">
        <title>Pseudmonas karstica sp. nov. and Pseudomonas spelaei sp. nov. from caves.</title>
        <authorList>
            <person name="Zeman M."/>
        </authorList>
    </citation>
    <scope>NUCLEOTIDE SEQUENCE [LARGE SCALE GENOMIC DNA]</scope>
    <source>
        <strain evidence="10 11">CCM 7891</strain>
    </source>
</reference>
<comment type="similarity">
    <text evidence="2">Belongs to the outer membrane factor (OMF) (TC 1.B.17) family.</text>
</comment>
<keyword evidence="6" id="KW-0472">Membrane</keyword>
<protein>
    <submittedName>
        <fullName evidence="10">TolC family outer membrane protein</fullName>
    </submittedName>
</protein>
<dbReference type="InterPro" id="IPR051906">
    <property type="entry name" value="TolC-like"/>
</dbReference>
<dbReference type="InterPro" id="IPR010130">
    <property type="entry name" value="T1SS_OMP_TolC"/>
</dbReference>
<feature type="signal peptide" evidence="9">
    <location>
        <begin position="1"/>
        <end position="20"/>
    </location>
</feature>
<dbReference type="NCBIfam" id="TIGR01844">
    <property type="entry name" value="type_I_sec_TolC"/>
    <property type="match status" value="1"/>
</dbReference>
<feature type="chain" id="PRO_5030726002" evidence="9">
    <location>
        <begin position="21"/>
        <end position="450"/>
    </location>
</feature>
<keyword evidence="9" id="KW-0732">Signal</keyword>
<keyword evidence="3" id="KW-0813">Transport</keyword>
<dbReference type="EMBL" id="WLYI01000013">
    <property type="protein sequence ID" value="MTD19678.1"/>
    <property type="molecule type" value="Genomic_DNA"/>
</dbReference>
<evidence type="ECO:0000256" key="6">
    <source>
        <dbReference type="ARBA" id="ARBA00023136"/>
    </source>
</evidence>
<dbReference type="Pfam" id="PF02321">
    <property type="entry name" value="OEP"/>
    <property type="match status" value="2"/>
</dbReference>
<keyword evidence="5" id="KW-0812">Transmembrane</keyword>
<dbReference type="Gene3D" id="1.20.1600.10">
    <property type="entry name" value="Outer membrane efflux proteins (OEP)"/>
    <property type="match status" value="1"/>
</dbReference>
<proteinExistence type="inferred from homology"/>
<evidence type="ECO:0000256" key="9">
    <source>
        <dbReference type="SAM" id="SignalP"/>
    </source>
</evidence>
<dbReference type="SUPFAM" id="SSF56954">
    <property type="entry name" value="Outer membrane efflux proteins (OEP)"/>
    <property type="match status" value="1"/>
</dbReference>